<dbReference type="GO" id="GO:0016757">
    <property type="term" value="F:glycosyltransferase activity"/>
    <property type="evidence" value="ECO:0007669"/>
    <property type="project" value="UniProtKB-KW"/>
</dbReference>
<protein>
    <submittedName>
        <fullName evidence="5">Glycosyl transferase family 2</fullName>
    </submittedName>
</protein>
<keyword evidence="2" id="KW-0328">Glycosyltransferase</keyword>
<evidence type="ECO:0000256" key="3">
    <source>
        <dbReference type="ARBA" id="ARBA00022679"/>
    </source>
</evidence>
<organism evidence="5 6">
    <name type="scientific">Corynebacterium spheniscorum</name>
    <dbReference type="NCBI Taxonomy" id="185761"/>
    <lineage>
        <taxon>Bacteria</taxon>
        <taxon>Bacillati</taxon>
        <taxon>Actinomycetota</taxon>
        <taxon>Actinomycetes</taxon>
        <taxon>Mycobacteriales</taxon>
        <taxon>Corynebacteriaceae</taxon>
        <taxon>Corynebacterium</taxon>
    </lineage>
</organism>
<evidence type="ECO:0000259" key="4">
    <source>
        <dbReference type="Pfam" id="PF00535"/>
    </source>
</evidence>
<dbReference type="InterPro" id="IPR050834">
    <property type="entry name" value="Glycosyltransf_2"/>
</dbReference>
<reference evidence="5 6" key="1">
    <citation type="submission" date="2016-10" db="EMBL/GenBank/DDBJ databases">
        <authorList>
            <person name="de Groot N.N."/>
        </authorList>
    </citation>
    <scope>NUCLEOTIDE SEQUENCE [LARGE SCALE GENOMIC DNA]</scope>
    <source>
        <strain>J11</strain>
        <strain evidence="6">PG 39</strain>
    </source>
</reference>
<dbReference type="STRING" id="185761.SAMN05660282_01700"/>
<dbReference type="Gene3D" id="3.90.550.10">
    <property type="entry name" value="Spore Coat Polysaccharide Biosynthesis Protein SpsA, Chain A"/>
    <property type="match status" value="1"/>
</dbReference>
<dbReference type="AlphaFoldDB" id="A0A1I2U220"/>
<dbReference type="PANTHER" id="PTHR43685:SF5">
    <property type="entry name" value="GLYCOSYLTRANSFERASE EPSE-RELATED"/>
    <property type="match status" value="1"/>
</dbReference>
<dbReference type="EMBL" id="FOPJ01000011">
    <property type="protein sequence ID" value="SFG71114.1"/>
    <property type="molecule type" value="Genomic_DNA"/>
</dbReference>
<name>A0A1I2U220_9CORY</name>
<dbReference type="InterPro" id="IPR001173">
    <property type="entry name" value="Glyco_trans_2-like"/>
</dbReference>
<keyword evidence="3 5" id="KW-0808">Transferase</keyword>
<evidence type="ECO:0000256" key="2">
    <source>
        <dbReference type="ARBA" id="ARBA00022676"/>
    </source>
</evidence>
<proteinExistence type="inferred from homology"/>
<dbReference type="OrthoDB" id="7665907at2"/>
<evidence type="ECO:0000313" key="5">
    <source>
        <dbReference type="EMBL" id="SFG71114.1"/>
    </source>
</evidence>
<dbReference type="RefSeq" id="WP_092286389.1">
    <property type="nucleotide sequence ID" value="NZ_FOPJ01000011.1"/>
</dbReference>
<dbReference type="Proteomes" id="UP000199065">
    <property type="component" value="Unassembled WGS sequence"/>
</dbReference>
<comment type="similarity">
    <text evidence="1">Belongs to the glycosyltransferase 2 family.</text>
</comment>
<feature type="domain" description="Glycosyltransferase 2-like" evidence="4">
    <location>
        <begin position="18"/>
        <end position="169"/>
    </location>
</feature>
<evidence type="ECO:0000256" key="1">
    <source>
        <dbReference type="ARBA" id="ARBA00006739"/>
    </source>
</evidence>
<gene>
    <name evidence="5" type="ORF">SAMN05660282_01700</name>
</gene>
<dbReference type="SUPFAM" id="SSF53448">
    <property type="entry name" value="Nucleotide-diphospho-sugar transferases"/>
    <property type="match status" value="1"/>
</dbReference>
<keyword evidence="6" id="KW-1185">Reference proteome</keyword>
<dbReference type="Pfam" id="PF00535">
    <property type="entry name" value="Glycos_transf_2"/>
    <property type="match status" value="1"/>
</dbReference>
<accession>A0A1I2U220</accession>
<evidence type="ECO:0000313" key="6">
    <source>
        <dbReference type="Proteomes" id="UP000199065"/>
    </source>
</evidence>
<sequence>MTTPQLSCLMSIYLGTQAQQLKLTLDSLAAQTRPADEIVLVEDGPISPEVQQLVAEFKQQHPQLRSVVLAENGGLGRALAAGLATIEMDYVARIDSDDVAFPQRFEKQLAFFSSQPANTAAVGTPVAEFEHTPGDSDTIRRLPESAAECARYVKLNSPLNHPSVMMRTKLIKEVGGYQPVHQMEDYDLWARLISAGYQLVNMPEALTYFRVDDAQFARRTGKGMFAAERQMQRNLVSYGLVSRPRALLNLVMRSAYRMLPRGILRRAYARLFHRGQHSQLT</sequence>
<dbReference type="InterPro" id="IPR029044">
    <property type="entry name" value="Nucleotide-diphossugar_trans"/>
</dbReference>
<dbReference type="PANTHER" id="PTHR43685">
    <property type="entry name" value="GLYCOSYLTRANSFERASE"/>
    <property type="match status" value="1"/>
</dbReference>